<evidence type="ECO:0000256" key="2">
    <source>
        <dbReference type="SAM" id="Phobius"/>
    </source>
</evidence>
<dbReference type="InterPro" id="IPR000082">
    <property type="entry name" value="SEA_dom"/>
</dbReference>
<feature type="compositionally biased region" description="Low complexity" evidence="1">
    <location>
        <begin position="50"/>
        <end position="329"/>
    </location>
</feature>
<dbReference type="OMA" id="NAYWTHE"/>
<evidence type="ECO:0000256" key="1">
    <source>
        <dbReference type="SAM" id="MobiDB-lite"/>
    </source>
</evidence>
<dbReference type="PANTHER" id="PTHR12199">
    <property type="entry name" value="INTERPHOTORECEPTOR MATRIX PROTEOGLYCAN"/>
    <property type="match status" value="1"/>
</dbReference>
<dbReference type="GO" id="GO:0007601">
    <property type="term" value="P:visual perception"/>
    <property type="evidence" value="ECO:0007669"/>
    <property type="project" value="InterPro"/>
</dbReference>
<keyword evidence="3" id="KW-0732">Signal</keyword>
<evidence type="ECO:0000256" key="3">
    <source>
        <dbReference type="SAM" id="SignalP"/>
    </source>
</evidence>
<dbReference type="InterPro" id="IPR039861">
    <property type="entry name" value="IMPG"/>
</dbReference>
<feature type="region of interest" description="Disordered" evidence="1">
    <location>
        <begin position="50"/>
        <end position="348"/>
    </location>
</feature>
<dbReference type="AlphaFoldDB" id="A0A9J7HNV3"/>
<dbReference type="Proteomes" id="UP000001554">
    <property type="component" value="Chromosome 18"/>
</dbReference>
<dbReference type="PANTHER" id="PTHR12199:SF5">
    <property type="entry name" value="MUCIN-2-LIKE ISOFORM X1"/>
    <property type="match status" value="1"/>
</dbReference>
<feature type="chain" id="PRO_5039942524" evidence="3">
    <location>
        <begin position="22"/>
        <end position="751"/>
    </location>
</feature>
<dbReference type="OrthoDB" id="7493297at2759"/>
<sequence length="751" mass="73671">MEFKSVPLLLVTVAVLCAATALPGTGASTAVPWTGASTAVPWTGASTAVPGTGASTASPGTGASTASPGTGAATAAPGTGADSIAPGTGAATAAPGTGAATASPGTGAATASPGTGAATAAPGTGADSIAPGTGAATAAPGTGAATAAPGTGAATAAPGTGAATAAPGTGAATAAPGTGAATAAPGTGAATAAPGTGAATAAPGTGAATAAPGTGAATAAPGTGAATAAPGTGAATAAPGTGAATAAPGTGAATAAPGTGAATAAPGTGAATAAPGTGAATAAPGTGAATAAPGTGAATAAPGTGAATAAPGTGAATAAPGTGAATATAVPGTDAITTEEKPLTTKAPITEKPDIIDVEPEVPVIIDVAQIPTEVIVIVAVDSSIQFEDFPFVDDLKNSSSQAYTDFADEFINQVEPFYNETEGFESITVTSFEEKPSNKRRAVGDVTIVNYEVNYDYKKLQNVIDVINTTALEQAIDGGLTVNGKDAVTGTFVQHTTQDDIYREAAQILQQQIDGDLCEYTKTCQPGYTCVSTSGTCISKCNATTGDYCSNDGRCVHTPGRDVFCTCNHDPTGFYVGEKCEFYASQALVIGLGAGVGGLLLIIIITLSVCLCCRRNKKGGDFERQLTPDNAYWTHEEKAPMTKQTDDMQDEMPLYSMVNKRQTYSEDSYGSEKNNVARASRLSSQDRGSYATPTRDRERSTNDSFLHGNLRTFGGHDNRAYDWAPSLENVPVDQKFKLPRARVSTSNNQW</sequence>
<reference evidence="5" key="1">
    <citation type="journal article" date="2020" name="Nat. Ecol. Evol.">
        <title>Deeply conserved synteny resolves early events in vertebrate evolution.</title>
        <authorList>
            <person name="Simakov O."/>
            <person name="Marletaz F."/>
            <person name="Yue J.X."/>
            <person name="O'Connell B."/>
            <person name="Jenkins J."/>
            <person name="Brandt A."/>
            <person name="Calef R."/>
            <person name="Tung C.H."/>
            <person name="Huang T.K."/>
            <person name="Schmutz J."/>
            <person name="Satoh N."/>
            <person name="Yu J.K."/>
            <person name="Putnam N.H."/>
            <person name="Green R.E."/>
            <person name="Rokhsar D.S."/>
        </authorList>
    </citation>
    <scope>NUCLEOTIDE SEQUENCE [LARGE SCALE GENOMIC DNA]</scope>
    <source>
        <strain evidence="5">S238N-H82</strain>
    </source>
</reference>
<proteinExistence type="predicted"/>
<protein>
    <submittedName>
        <fullName evidence="6">Translation initiation factor IF-2-like</fullName>
    </submittedName>
</protein>
<accession>A0A9J7HNV3</accession>
<dbReference type="RefSeq" id="XP_035661710.1">
    <property type="nucleotide sequence ID" value="XM_035805817.1"/>
</dbReference>
<feature type="compositionally biased region" description="Basic and acidic residues" evidence="1">
    <location>
        <begin position="338"/>
        <end position="348"/>
    </location>
</feature>
<keyword evidence="2" id="KW-0472">Membrane</keyword>
<organism evidence="5 6">
    <name type="scientific">Branchiostoma floridae</name>
    <name type="common">Florida lancelet</name>
    <name type="synonym">Amphioxus</name>
    <dbReference type="NCBI Taxonomy" id="7739"/>
    <lineage>
        <taxon>Eukaryota</taxon>
        <taxon>Metazoa</taxon>
        <taxon>Chordata</taxon>
        <taxon>Cephalochordata</taxon>
        <taxon>Leptocardii</taxon>
        <taxon>Amphioxiformes</taxon>
        <taxon>Branchiostomatidae</taxon>
        <taxon>Branchiostoma</taxon>
    </lineage>
</organism>
<keyword evidence="5" id="KW-1185">Reference proteome</keyword>
<feature type="domain" description="SEA" evidence="4">
    <location>
        <begin position="377"/>
        <end position="499"/>
    </location>
</feature>
<gene>
    <name evidence="6" type="primary">LOC118405965</name>
</gene>
<name>A0A9J7HNV3_BRAFL</name>
<evidence type="ECO:0000313" key="6">
    <source>
        <dbReference type="RefSeq" id="XP_035661710.1"/>
    </source>
</evidence>
<evidence type="ECO:0000259" key="4">
    <source>
        <dbReference type="PROSITE" id="PS50024"/>
    </source>
</evidence>
<keyword evidence="2" id="KW-1133">Transmembrane helix</keyword>
<dbReference type="PROSITE" id="PS50024">
    <property type="entry name" value="SEA"/>
    <property type="match status" value="1"/>
</dbReference>
<reference evidence="6" key="2">
    <citation type="submission" date="2025-08" db="UniProtKB">
        <authorList>
            <consortium name="RefSeq"/>
        </authorList>
    </citation>
    <scope>IDENTIFICATION</scope>
    <source>
        <strain evidence="6">S238N-H82</strain>
        <tissue evidence="6">Testes</tissue>
    </source>
</reference>
<keyword evidence="2" id="KW-0812">Transmembrane</keyword>
<feature type="transmembrane region" description="Helical" evidence="2">
    <location>
        <begin position="589"/>
        <end position="614"/>
    </location>
</feature>
<feature type="signal peptide" evidence="3">
    <location>
        <begin position="1"/>
        <end position="21"/>
    </location>
</feature>
<dbReference type="GeneID" id="118405965"/>
<evidence type="ECO:0000313" key="5">
    <source>
        <dbReference type="Proteomes" id="UP000001554"/>
    </source>
</evidence>
<dbReference type="KEGG" id="bfo:118405965"/>
<feature type="region of interest" description="Disordered" evidence="1">
    <location>
        <begin position="667"/>
        <end position="709"/>
    </location>
</feature>